<dbReference type="EMBL" id="CP032829">
    <property type="protein sequence ID" value="AYJ87437.1"/>
    <property type="molecule type" value="Genomic_DNA"/>
</dbReference>
<evidence type="ECO:0000313" key="1">
    <source>
        <dbReference type="EMBL" id="AYJ87437.1"/>
    </source>
</evidence>
<organism evidence="1 2">
    <name type="scientific">Sphingomonas paeninsulae</name>
    <dbReference type="NCBI Taxonomy" id="2319844"/>
    <lineage>
        <taxon>Bacteria</taxon>
        <taxon>Pseudomonadati</taxon>
        <taxon>Pseudomonadota</taxon>
        <taxon>Alphaproteobacteria</taxon>
        <taxon>Sphingomonadales</taxon>
        <taxon>Sphingomonadaceae</taxon>
        <taxon>Sphingomonas</taxon>
    </lineage>
</organism>
<dbReference type="KEGG" id="spha:D3Y57_17760"/>
<dbReference type="OrthoDB" id="7190810at2"/>
<proteinExistence type="predicted"/>
<dbReference type="Proteomes" id="UP000276254">
    <property type="component" value="Chromosome"/>
</dbReference>
<keyword evidence="2" id="KW-1185">Reference proteome</keyword>
<name>A0A494TD77_SPHPE</name>
<accession>A0A494TD77</accession>
<protein>
    <recommendedName>
        <fullName evidence="3">Phasin domain-containing protein</fullName>
    </recommendedName>
</protein>
<evidence type="ECO:0008006" key="3">
    <source>
        <dbReference type="Google" id="ProtNLM"/>
    </source>
</evidence>
<reference evidence="1 2" key="1">
    <citation type="submission" date="2018-09" db="EMBL/GenBank/DDBJ databases">
        <title>Sphingomonas peninsula sp. nov., isolated from fildes peninsula, Antarctic soil.</title>
        <authorList>
            <person name="Yingchao G."/>
        </authorList>
    </citation>
    <scope>NUCLEOTIDE SEQUENCE [LARGE SCALE GENOMIC DNA]</scope>
    <source>
        <strain evidence="1 2">YZ-8</strain>
    </source>
</reference>
<gene>
    <name evidence="1" type="ORF">D3Y57_17760</name>
</gene>
<evidence type="ECO:0000313" key="2">
    <source>
        <dbReference type="Proteomes" id="UP000276254"/>
    </source>
</evidence>
<dbReference type="AlphaFoldDB" id="A0A494TD77"/>
<sequence>MQTVSFYDTLFEPWHRAIRLSGLMRDAAQVVNVRSRLIAEAAANPSKGDYAELGLMIPEKATAFSKAAIALSAEMSVFQASLMGSWTEMMGFGLRARLPTSAEAHQMAIRTSAALACASNVGDKALIPIAKAARANARRLK</sequence>